<organism evidence="3 4">
    <name type="scientific">Lyophyllum shimeji</name>
    <name type="common">Hon-shimeji</name>
    <name type="synonym">Tricholoma shimeji</name>
    <dbReference type="NCBI Taxonomy" id="47721"/>
    <lineage>
        <taxon>Eukaryota</taxon>
        <taxon>Fungi</taxon>
        <taxon>Dikarya</taxon>
        <taxon>Basidiomycota</taxon>
        <taxon>Agaricomycotina</taxon>
        <taxon>Agaricomycetes</taxon>
        <taxon>Agaricomycetidae</taxon>
        <taxon>Agaricales</taxon>
        <taxon>Tricholomatineae</taxon>
        <taxon>Lyophyllaceae</taxon>
        <taxon>Lyophyllum</taxon>
    </lineage>
</organism>
<dbReference type="SMART" id="SM00757">
    <property type="entry name" value="CRA"/>
    <property type="match status" value="1"/>
</dbReference>
<evidence type="ECO:0000259" key="2">
    <source>
        <dbReference type="SMART" id="SM00757"/>
    </source>
</evidence>
<dbReference type="InterPro" id="IPR024964">
    <property type="entry name" value="CTLH/CRA"/>
</dbReference>
<accession>A0A9P3UKU1</accession>
<feature type="region of interest" description="Disordered" evidence="1">
    <location>
        <begin position="171"/>
        <end position="198"/>
    </location>
</feature>
<dbReference type="Pfam" id="PF10607">
    <property type="entry name" value="CTLH"/>
    <property type="match status" value="1"/>
</dbReference>
<evidence type="ECO:0000256" key="1">
    <source>
        <dbReference type="SAM" id="MobiDB-lite"/>
    </source>
</evidence>
<evidence type="ECO:0000313" key="4">
    <source>
        <dbReference type="Proteomes" id="UP001063166"/>
    </source>
</evidence>
<protein>
    <submittedName>
        <fullName evidence="3">Repeated motif containing protein</fullName>
    </submittedName>
</protein>
<dbReference type="EMBL" id="BRPK01000002">
    <property type="protein sequence ID" value="GLB34870.1"/>
    <property type="molecule type" value="Genomic_DNA"/>
</dbReference>
<proteinExistence type="predicted"/>
<dbReference type="PROSITE" id="PS50896">
    <property type="entry name" value="LISH"/>
    <property type="match status" value="1"/>
</dbReference>
<sequence>MPSFDDIRLGPRPSAQLAGLTSYQLRSLVLDYLCHHCYTKTAKAFARDSTVRHLDADGDEITENKEHGPATPVELPRNEWRQMQLREQIQKHILSGRVDEATSMLNEHFPSVLSGAVLERPTHPSEGTQISDAIPYACPTSVDPAHLTLNLRILSFIEACRTIPLPYPRRAGDVLEEPSTSPQQEHSAQEDEDSSSTFEQQLMLLSKARKLLSLAETLATPSDRDLYLKELTNVGGLLAYKVPEHSSISKYLSQERREAVADQINRAILERLGLPTVSSLELLTRYTSTVWSFAHHLGAKARPGAVLPPTALAPPSQKESETVPPFDMEQFLGFKT</sequence>
<keyword evidence="4" id="KW-1185">Reference proteome</keyword>
<dbReference type="PANTHER" id="PTHR12864">
    <property type="entry name" value="RAN BINDING PROTEIN 9-RELATED"/>
    <property type="match status" value="1"/>
</dbReference>
<evidence type="ECO:0000313" key="3">
    <source>
        <dbReference type="EMBL" id="GLB34870.1"/>
    </source>
</evidence>
<name>A0A9P3UKU1_LYOSH</name>
<comment type="caution">
    <text evidence="3">The sequence shown here is derived from an EMBL/GenBank/DDBJ whole genome shotgun (WGS) entry which is preliminary data.</text>
</comment>
<dbReference type="AlphaFoldDB" id="A0A9P3UKU1"/>
<dbReference type="InterPro" id="IPR006594">
    <property type="entry name" value="LisH"/>
</dbReference>
<dbReference type="InterPro" id="IPR050618">
    <property type="entry name" value="Ubq-SigPath_Reg"/>
</dbReference>
<dbReference type="OrthoDB" id="8048523at2759"/>
<feature type="domain" description="CRA" evidence="2">
    <location>
        <begin position="199"/>
        <end position="300"/>
    </location>
</feature>
<reference evidence="3" key="1">
    <citation type="submission" date="2022-07" db="EMBL/GenBank/DDBJ databases">
        <title>The genome of Lyophyllum shimeji provides insight into the initial evolution of ectomycorrhizal fungal genome.</title>
        <authorList>
            <person name="Kobayashi Y."/>
            <person name="Shibata T."/>
            <person name="Hirakawa H."/>
            <person name="Shigenobu S."/>
            <person name="Nishiyama T."/>
            <person name="Yamada A."/>
            <person name="Hasebe M."/>
            <person name="Kawaguchi M."/>
        </authorList>
    </citation>
    <scope>NUCLEOTIDE SEQUENCE</scope>
    <source>
        <strain evidence="3">AT787</strain>
    </source>
</reference>
<dbReference type="Proteomes" id="UP001063166">
    <property type="component" value="Unassembled WGS sequence"/>
</dbReference>
<gene>
    <name evidence="3" type="ORF">LshimejAT787_0204350</name>
</gene>
<dbReference type="InterPro" id="IPR013144">
    <property type="entry name" value="CRA_dom"/>
</dbReference>